<organism evidence="2 3">
    <name type="scientific">bacterium (Candidatus Ratteibacteria) CG23_combo_of_CG06-09_8_20_14_all_48_7</name>
    <dbReference type="NCBI Taxonomy" id="2014292"/>
    <lineage>
        <taxon>Bacteria</taxon>
        <taxon>Candidatus Ratteibacteria</taxon>
    </lineage>
</organism>
<proteinExistence type="predicted"/>
<feature type="non-terminal residue" evidence="2">
    <location>
        <position position="148"/>
    </location>
</feature>
<feature type="domain" description="Gfo/Idh/MocA-like oxidoreductase N-terminal" evidence="1">
    <location>
        <begin position="4"/>
        <end position="122"/>
    </location>
</feature>
<sequence length="148" mass="16406">MKKFRVAVIGTGYIGSVHCEQLMRLPNVVIAGIADKNARLASEAAQRFGTGKIYRDAEEVIADHTIDVIHDCTPNNLHYEINKQALEAGKQVFSEKPLALSANESSELVRLGEKHQAVTGINFCYRYYPVVQEAEVRVARGEIGTVYN</sequence>
<comment type="caution">
    <text evidence="2">The sequence shown here is derived from an EMBL/GenBank/DDBJ whole genome shotgun (WGS) entry which is preliminary data.</text>
</comment>
<dbReference type="PANTHER" id="PTHR43377">
    <property type="entry name" value="BILIVERDIN REDUCTASE A"/>
    <property type="match status" value="1"/>
</dbReference>
<dbReference type="EMBL" id="PCRF01000197">
    <property type="protein sequence ID" value="PIP16164.1"/>
    <property type="molecule type" value="Genomic_DNA"/>
</dbReference>
<dbReference type="Gene3D" id="3.40.50.720">
    <property type="entry name" value="NAD(P)-binding Rossmann-like Domain"/>
    <property type="match status" value="1"/>
</dbReference>
<dbReference type="InterPro" id="IPR036291">
    <property type="entry name" value="NAD(P)-bd_dom_sf"/>
</dbReference>
<dbReference type="GO" id="GO:0000166">
    <property type="term" value="F:nucleotide binding"/>
    <property type="evidence" value="ECO:0007669"/>
    <property type="project" value="InterPro"/>
</dbReference>
<reference evidence="2 3" key="1">
    <citation type="submission" date="2017-09" db="EMBL/GenBank/DDBJ databases">
        <title>Depth-based differentiation of microbial function through sediment-hosted aquifers and enrichment of novel symbionts in the deep terrestrial subsurface.</title>
        <authorList>
            <person name="Probst A.J."/>
            <person name="Ladd B."/>
            <person name="Jarett J.K."/>
            <person name="Geller-Mcgrath D.E."/>
            <person name="Sieber C.M."/>
            <person name="Emerson J.B."/>
            <person name="Anantharaman K."/>
            <person name="Thomas B.C."/>
            <person name="Malmstrom R."/>
            <person name="Stieglmeier M."/>
            <person name="Klingl A."/>
            <person name="Woyke T."/>
            <person name="Ryan C.M."/>
            <person name="Banfield J.F."/>
        </authorList>
    </citation>
    <scope>NUCLEOTIDE SEQUENCE [LARGE SCALE GENOMIC DNA]</scope>
    <source>
        <strain evidence="2">CG23_combo_of_CG06-09_8_20_14_all_48_7</strain>
    </source>
</reference>
<dbReference type="InterPro" id="IPR051450">
    <property type="entry name" value="Gfo/Idh/MocA_Oxidoreductases"/>
</dbReference>
<dbReference type="InterPro" id="IPR000683">
    <property type="entry name" value="Gfo/Idh/MocA-like_OxRdtase_N"/>
</dbReference>
<accession>A0A2G9YAD6</accession>
<evidence type="ECO:0000313" key="3">
    <source>
        <dbReference type="Proteomes" id="UP000230392"/>
    </source>
</evidence>
<dbReference type="Proteomes" id="UP000230392">
    <property type="component" value="Unassembled WGS sequence"/>
</dbReference>
<dbReference type="AlphaFoldDB" id="A0A2G9YAD6"/>
<dbReference type="Pfam" id="PF01408">
    <property type="entry name" value="GFO_IDH_MocA"/>
    <property type="match status" value="1"/>
</dbReference>
<protein>
    <submittedName>
        <fullName evidence="2">Dehydrogenase</fullName>
    </submittedName>
</protein>
<dbReference type="SUPFAM" id="SSF51735">
    <property type="entry name" value="NAD(P)-binding Rossmann-fold domains"/>
    <property type="match status" value="1"/>
</dbReference>
<evidence type="ECO:0000259" key="1">
    <source>
        <dbReference type="Pfam" id="PF01408"/>
    </source>
</evidence>
<gene>
    <name evidence="2" type="ORF">COX46_03985</name>
</gene>
<name>A0A2G9YAD6_9BACT</name>
<dbReference type="PANTHER" id="PTHR43377:SF1">
    <property type="entry name" value="BILIVERDIN REDUCTASE A"/>
    <property type="match status" value="1"/>
</dbReference>
<evidence type="ECO:0000313" key="2">
    <source>
        <dbReference type="EMBL" id="PIP16164.1"/>
    </source>
</evidence>